<dbReference type="Pfam" id="PF13087">
    <property type="entry name" value="AAA_12"/>
    <property type="match status" value="1"/>
</dbReference>
<accession>A0ABT2EKJ5</accession>
<comment type="caution">
    <text evidence="8">The sequence shown here is derived from an EMBL/GenBank/DDBJ whole genome shotgun (WGS) entry which is preliminary data.</text>
</comment>
<keyword evidence="9" id="KW-1185">Reference proteome</keyword>
<keyword evidence="8" id="KW-0238">DNA-binding</keyword>
<evidence type="ECO:0000259" key="7">
    <source>
        <dbReference type="Pfam" id="PF13087"/>
    </source>
</evidence>
<dbReference type="PANTHER" id="PTHR43788:SF8">
    <property type="entry name" value="DNA-BINDING PROTEIN SMUBP-2"/>
    <property type="match status" value="1"/>
</dbReference>
<dbReference type="PANTHER" id="PTHR43788">
    <property type="entry name" value="DNA2/NAM7 HELICASE FAMILY MEMBER"/>
    <property type="match status" value="1"/>
</dbReference>
<keyword evidence="4" id="KW-0347">Helicase</keyword>
<dbReference type="InterPro" id="IPR050534">
    <property type="entry name" value="Coronavir_polyprotein_1ab"/>
</dbReference>
<gene>
    <name evidence="8" type="ORF">M2350_000869</name>
</gene>
<feature type="domain" description="DNA2/NAM7 helicase-like C-terminal" evidence="7">
    <location>
        <begin position="578"/>
        <end position="761"/>
    </location>
</feature>
<dbReference type="SUPFAM" id="SSF52540">
    <property type="entry name" value="P-loop containing nucleoside triphosphate hydrolases"/>
    <property type="match status" value="1"/>
</dbReference>
<dbReference type="RefSeq" id="WP_259094342.1">
    <property type="nucleotide sequence ID" value="NZ_CP130454.1"/>
</dbReference>
<dbReference type="Pfam" id="PF13086">
    <property type="entry name" value="AAA_11"/>
    <property type="match status" value="1"/>
</dbReference>
<dbReference type="GO" id="GO:0003677">
    <property type="term" value="F:DNA binding"/>
    <property type="evidence" value="ECO:0007669"/>
    <property type="project" value="UniProtKB-KW"/>
</dbReference>
<keyword evidence="3" id="KW-0378">Hydrolase</keyword>
<sequence length="898" mass="102605">MQAKSISLGLVDLIDYYRQCLALERQGEVALRDAEFFGAHRQNACFHPINEVPNSWESLLSTPAAHKAMEQIRQRTEQVVLFAPCVAALQDFDTGQRRWEPVAGIFCLLEGNRLHPDPSDLYLGRLLSSELSPEDLSEIRAQLETAARKAPTTFCQLVRDLLRQRNVTLTSLADLKSLEPPTVVAVAGFWVVGEPSYDRYLLEELEQMRSRSLSGTALAFLFQPPKLTEPLLEDVLLALANPITPTLSQAIALAHAMQQPLTVVTGPPGTGKTRLIVGLIIHSILTGHSVLLASRINRAVDAAVELAEKLMGKGCILRTGNEEARNQLRQTISELLDWREWTKDGEFFRILPDRRVSLPSLSAVSRELPLHAQQLRRICLTLNRLASKLQPFGLRPAEGKWKRFWWHIRWHLLFGERRWRAFYAAWREGEELLERMENEWLPQARHAQIAALHERLTQLLRRGRETLQELLTALDDRRRRLQVFEQLARLGFPIALSTLSVGQNLPLKAGMVDTLILDEASSCDPASVLPLMYRARRVLIVGDPKQLDHVTKERWRLVKPAPCLRSGQGKLVDASFGVSAFKLIHSLVGERTFWLIDHFRCPPPIIAFSNDAFYGGRLRIHTVEKEVQPIMLHWVAGRHQMRNNSLTNREQLKAVWLFLSRWAKEHPDATLGLVAPYRAFIDDALQQLNTDPSLSPLRELWEKQRLIVGTAHRFQGSEVDYLVFATVAGDNAGERERRWIEFPNLFNVAITRTRRQMVILVDPVFERHLTLTKRLLRATPIALRDLPSRERGFVKQVSEELRRLGISHRCGCSFHGDPVDLLDEGTEPRWCAVLWGWEEASKVTPMQLMEWLERKKTLQKRGLIVYLVFPPDFDRLLADLLPFSTPFKEVESTRFTVP</sequence>
<evidence type="ECO:0000256" key="1">
    <source>
        <dbReference type="ARBA" id="ARBA00007913"/>
    </source>
</evidence>
<evidence type="ECO:0000313" key="9">
    <source>
        <dbReference type="Proteomes" id="UP001204798"/>
    </source>
</evidence>
<name>A0ABT2EKJ5_9BACT</name>
<dbReference type="Gene3D" id="3.40.50.300">
    <property type="entry name" value="P-loop containing nucleotide triphosphate hydrolases"/>
    <property type="match status" value="2"/>
</dbReference>
<dbReference type="InterPro" id="IPR041679">
    <property type="entry name" value="DNA2/NAM7-like_C"/>
</dbReference>
<dbReference type="InterPro" id="IPR027417">
    <property type="entry name" value="P-loop_NTPase"/>
</dbReference>
<evidence type="ECO:0000259" key="6">
    <source>
        <dbReference type="Pfam" id="PF13086"/>
    </source>
</evidence>
<organism evidence="8 9">
    <name type="scientific">Candidatus Fervidibacter sacchari</name>
    <dbReference type="NCBI Taxonomy" id="1448929"/>
    <lineage>
        <taxon>Bacteria</taxon>
        <taxon>Candidatus Fervidibacterota</taxon>
        <taxon>Candidatus Fervidibacter</taxon>
    </lineage>
</organism>
<keyword evidence="2" id="KW-0547">Nucleotide-binding</keyword>
<proteinExistence type="inferred from homology"/>
<evidence type="ECO:0000256" key="2">
    <source>
        <dbReference type="ARBA" id="ARBA00022741"/>
    </source>
</evidence>
<reference evidence="8 9" key="1">
    <citation type="submission" date="2022-08" db="EMBL/GenBank/DDBJ databases">
        <title>Bacterial and archaeal communities from various locations to study Microbial Dark Matter (Phase II).</title>
        <authorList>
            <person name="Stepanauskas R."/>
        </authorList>
    </citation>
    <scope>NUCLEOTIDE SEQUENCE [LARGE SCALE GENOMIC DNA]</scope>
    <source>
        <strain evidence="8 9">PD1</strain>
    </source>
</reference>
<dbReference type="EMBL" id="JANUCP010000002">
    <property type="protein sequence ID" value="MCS3918469.1"/>
    <property type="molecule type" value="Genomic_DNA"/>
</dbReference>
<keyword evidence="5" id="KW-0067">ATP-binding</keyword>
<evidence type="ECO:0000256" key="4">
    <source>
        <dbReference type="ARBA" id="ARBA00022806"/>
    </source>
</evidence>
<evidence type="ECO:0000256" key="5">
    <source>
        <dbReference type="ARBA" id="ARBA00022840"/>
    </source>
</evidence>
<dbReference type="InterPro" id="IPR041677">
    <property type="entry name" value="DNA2/NAM7_AAA_11"/>
</dbReference>
<dbReference type="CDD" id="cd18808">
    <property type="entry name" value="SF1_C_Upf1"/>
    <property type="match status" value="1"/>
</dbReference>
<dbReference type="Proteomes" id="UP001204798">
    <property type="component" value="Unassembled WGS sequence"/>
</dbReference>
<evidence type="ECO:0000313" key="8">
    <source>
        <dbReference type="EMBL" id="MCS3918469.1"/>
    </source>
</evidence>
<feature type="domain" description="DNA2/NAM7 helicase helicase" evidence="6">
    <location>
        <begin position="248"/>
        <end position="550"/>
    </location>
</feature>
<evidence type="ECO:0000256" key="3">
    <source>
        <dbReference type="ARBA" id="ARBA00022801"/>
    </source>
</evidence>
<dbReference type="InterPro" id="IPR047187">
    <property type="entry name" value="SF1_C_Upf1"/>
</dbReference>
<comment type="similarity">
    <text evidence="1">Belongs to the DNA2/NAM7 helicase family.</text>
</comment>
<protein>
    <submittedName>
        <fullName evidence="8">DNA-binding PadR family transcriptional regulator</fullName>
    </submittedName>
</protein>